<accession>A0A1R3JBG7</accession>
<gene>
    <name evidence="2" type="ORF">COLO4_17777</name>
</gene>
<feature type="region of interest" description="Disordered" evidence="1">
    <location>
        <begin position="106"/>
        <end position="135"/>
    </location>
</feature>
<dbReference type="Proteomes" id="UP000187203">
    <property type="component" value="Unassembled WGS sequence"/>
</dbReference>
<sequence>MDYWTTHVTHENPRLSPKAPLRGVPTPYRDKKGLLGQKSTIKAKQRMYLCRFSHIRGSSNTTTRQKGTIRTKMDYRGKATYELGSSSRHPRVIQRHIGTIGKKKGLSAKNGLLDHPCDSWEPTVEPQRAPKMRGA</sequence>
<dbReference type="AlphaFoldDB" id="A0A1R3JBG7"/>
<proteinExistence type="predicted"/>
<organism evidence="2 3">
    <name type="scientific">Corchorus olitorius</name>
    <dbReference type="NCBI Taxonomy" id="93759"/>
    <lineage>
        <taxon>Eukaryota</taxon>
        <taxon>Viridiplantae</taxon>
        <taxon>Streptophyta</taxon>
        <taxon>Embryophyta</taxon>
        <taxon>Tracheophyta</taxon>
        <taxon>Spermatophyta</taxon>
        <taxon>Magnoliopsida</taxon>
        <taxon>eudicotyledons</taxon>
        <taxon>Gunneridae</taxon>
        <taxon>Pentapetalae</taxon>
        <taxon>rosids</taxon>
        <taxon>malvids</taxon>
        <taxon>Malvales</taxon>
        <taxon>Malvaceae</taxon>
        <taxon>Grewioideae</taxon>
        <taxon>Apeibeae</taxon>
        <taxon>Corchorus</taxon>
    </lineage>
</organism>
<evidence type="ECO:0000313" key="2">
    <source>
        <dbReference type="EMBL" id="OMO92171.1"/>
    </source>
</evidence>
<evidence type="ECO:0000313" key="3">
    <source>
        <dbReference type="Proteomes" id="UP000187203"/>
    </source>
</evidence>
<comment type="caution">
    <text evidence="2">The sequence shown here is derived from an EMBL/GenBank/DDBJ whole genome shotgun (WGS) entry which is preliminary data.</text>
</comment>
<feature type="region of interest" description="Disordered" evidence="1">
    <location>
        <begin position="1"/>
        <end position="33"/>
    </location>
</feature>
<evidence type="ECO:0000256" key="1">
    <source>
        <dbReference type="SAM" id="MobiDB-lite"/>
    </source>
</evidence>
<reference evidence="3" key="1">
    <citation type="submission" date="2013-09" db="EMBL/GenBank/DDBJ databases">
        <title>Corchorus olitorius genome sequencing.</title>
        <authorList>
            <person name="Alam M."/>
            <person name="Haque M.S."/>
            <person name="Islam M.S."/>
            <person name="Emdad E.M."/>
            <person name="Islam M.M."/>
            <person name="Ahmed B."/>
            <person name="Halim A."/>
            <person name="Hossen Q.M.M."/>
            <person name="Hossain M.Z."/>
            <person name="Ahmed R."/>
            <person name="Khan M.M."/>
            <person name="Islam R."/>
            <person name="Rashid M.M."/>
            <person name="Khan S.A."/>
            <person name="Rahman M.S."/>
            <person name="Alam M."/>
            <person name="Yahiya A.S."/>
            <person name="Khan M.S."/>
            <person name="Azam M.S."/>
            <person name="Haque T."/>
            <person name="Lashkar M.Z.H."/>
            <person name="Akhand A.I."/>
            <person name="Morshed G."/>
            <person name="Roy S."/>
            <person name="Uddin K.S."/>
            <person name="Rabeya T."/>
            <person name="Hossain A.S."/>
            <person name="Chowdhury A."/>
            <person name="Snigdha A.R."/>
            <person name="Mortoza M.S."/>
            <person name="Matin S.A."/>
            <person name="Hoque S.M.E."/>
            <person name="Islam M.K."/>
            <person name="Roy D.K."/>
            <person name="Haider R."/>
            <person name="Moosa M.M."/>
            <person name="Elias S.M."/>
            <person name="Hasan A.M."/>
            <person name="Jahan S."/>
            <person name="Shafiuddin M."/>
            <person name="Mahmood N."/>
            <person name="Shommy N.S."/>
        </authorList>
    </citation>
    <scope>NUCLEOTIDE SEQUENCE [LARGE SCALE GENOMIC DNA]</scope>
    <source>
        <strain evidence="3">cv. O-4</strain>
    </source>
</reference>
<keyword evidence="3" id="KW-1185">Reference proteome</keyword>
<protein>
    <submittedName>
        <fullName evidence="2">Uncharacterized protein</fullName>
    </submittedName>
</protein>
<dbReference type="EMBL" id="AWUE01016384">
    <property type="protein sequence ID" value="OMO92171.1"/>
    <property type="molecule type" value="Genomic_DNA"/>
</dbReference>
<name>A0A1R3JBG7_9ROSI</name>